<dbReference type="AlphaFoldDB" id="A0ABD3PDU6"/>
<keyword evidence="4" id="KW-1185">Reference proteome</keyword>
<feature type="compositionally biased region" description="Acidic residues" evidence="1">
    <location>
        <begin position="516"/>
        <end position="528"/>
    </location>
</feature>
<feature type="region of interest" description="Disordered" evidence="1">
    <location>
        <begin position="483"/>
        <end position="528"/>
    </location>
</feature>
<evidence type="ECO:0000256" key="1">
    <source>
        <dbReference type="SAM" id="MobiDB-lite"/>
    </source>
</evidence>
<keyword evidence="2" id="KW-0812">Transmembrane</keyword>
<gene>
    <name evidence="3" type="ORF">HJC23_003905</name>
</gene>
<organism evidence="3 4">
    <name type="scientific">Cyclotella cryptica</name>
    <dbReference type="NCBI Taxonomy" id="29204"/>
    <lineage>
        <taxon>Eukaryota</taxon>
        <taxon>Sar</taxon>
        <taxon>Stramenopiles</taxon>
        <taxon>Ochrophyta</taxon>
        <taxon>Bacillariophyta</taxon>
        <taxon>Coscinodiscophyceae</taxon>
        <taxon>Thalassiosirophycidae</taxon>
        <taxon>Stephanodiscales</taxon>
        <taxon>Stephanodiscaceae</taxon>
        <taxon>Cyclotella</taxon>
    </lineage>
</organism>
<feature type="compositionally biased region" description="Basic residues" evidence="1">
    <location>
        <begin position="484"/>
        <end position="495"/>
    </location>
</feature>
<reference evidence="3 4" key="1">
    <citation type="journal article" date="2020" name="G3 (Bethesda)">
        <title>Improved Reference Genome for Cyclotella cryptica CCMP332, a Model for Cell Wall Morphogenesis, Salinity Adaptation, and Lipid Production in Diatoms (Bacillariophyta).</title>
        <authorList>
            <person name="Roberts W.R."/>
            <person name="Downey K.M."/>
            <person name="Ruck E.C."/>
            <person name="Traller J.C."/>
            <person name="Alverson A.J."/>
        </authorList>
    </citation>
    <scope>NUCLEOTIDE SEQUENCE [LARGE SCALE GENOMIC DNA]</scope>
    <source>
        <strain evidence="3 4">CCMP332</strain>
    </source>
</reference>
<evidence type="ECO:0000313" key="4">
    <source>
        <dbReference type="Proteomes" id="UP001516023"/>
    </source>
</evidence>
<dbReference type="EMBL" id="JABMIG020000203">
    <property type="protein sequence ID" value="KAL3786057.1"/>
    <property type="molecule type" value="Genomic_DNA"/>
</dbReference>
<accession>A0ABD3PDU6</accession>
<protein>
    <recommendedName>
        <fullName evidence="5">Sulfotransferase</fullName>
    </recommendedName>
</protein>
<feature type="region of interest" description="Disordered" evidence="1">
    <location>
        <begin position="41"/>
        <end position="95"/>
    </location>
</feature>
<feature type="compositionally biased region" description="Basic residues" evidence="1">
    <location>
        <begin position="69"/>
        <end position="89"/>
    </location>
</feature>
<sequence>MRKDNQTMAKIDVFFGFILLWSIVSTSLLVMQHYRHDGRMNTDAMMSPKNVKKRQSSVAQDGMGERNVRHGKRTHKQQHMTKTKNKTRQQRTLDKKKDHKLGLLSPKSSVSKTRAQLLPEEQYYNIHAASNEFPFTRSLKTFDTSNTFYLYIVQSTSSDESSSLEWNEVPWKQLVHNWNPSTTFDDLIYFGSAIQPPPTTTNNNNDIPSSSASTSLTKKLVLHCLPKTASTTLRDACKRLIAKKCPEVPQRHDPYGYRDPTEFYRAVLQCPEVHQFCVQGGDLEMNVIGYRGMELEEDDDVVVHEQKDEEKRKEFEKERSLEVQEAQNMDPVHFIHLVPFRNFNEWAASALKQIYVVDEKCDRINEMLEQCLGYRELYMELYTKSVLSGLIGMSLDVNTSSEDNNPWRKNEHHIVLYNYEDTDTIVTEMSNFFNMEPMPHTSTYLKGDRSEGTCPDATLERFHECHDDTLENMDAITDFEKELKRRRRDDHKMKKILGAARQREGRVRPKVRKQEDDGDDKDGSEERK</sequence>
<keyword evidence="2" id="KW-0472">Membrane</keyword>
<feature type="transmembrane region" description="Helical" evidence="2">
    <location>
        <begin position="12"/>
        <end position="31"/>
    </location>
</feature>
<comment type="caution">
    <text evidence="3">The sequence shown here is derived from an EMBL/GenBank/DDBJ whole genome shotgun (WGS) entry which is preliminary data.</text>
</comment>
<keyword evidence="2" id="KW-1133">Transmembrane helix</keyword>
<dbReference type="Proteomes" id="UP001516023">
    <property type="component" value="Unassembled WGS sequence"/>
</dbReference>
<evidence type="ECO:0000313" key="3">
    <source>
        <dbReference type="EMBL" id="KAL3786057.1"/>
    </source>
</evidence>
<evidence type="ECO:0008006" key="5">
    <source>
        <dbReference type="Google" id="ProtNLM"/>
    </source>
</evidence>
<proteinExistence type="predicted"/>
<evidence type="ECO:0000256" key="2">
    <source>
        <dbReference type="SAM" id="Phobius"/>
    </source>
</evidence>
<name>A0ABD3PDU6_9STRA</name>
<feature type="compositionally biased region" description="Basic and acidic residues" evidence="1">
    <location>
        <begin position="501"/>
        <end position="515"/>
    </location>
</feature>